<dbReference type="Gene3D" id="1.20.120.420">
    <property type="entry name" value="translation initiation factor eif-2b, domain 1"/>
    <property type="match status" value="1"/>
</dbReference>
<name>A0A1U7JBX3_9CYAN</name>
<dbReference type="InterPro" id="IPR000649">
    <property type="entry name" value="IF-2B-related"/>
</dbReference>
<reference evidence="4 5" key="1">
    <citation type="submission" date="2016-11" db="EMBL/GenBank/DDBJ databases">
        <title>Draft Genome Sequences of Nine Cyanobacterial Strains from Diverse Habitats.</title>
        <authorList>
            <person name="Zhu T."/>
            <person name="Hou S."/>
            <person name="Lu X."/>
            <person name="Hess W.R."/>
        </authorList>
    </citation>
    <scope>NUCLEOTIDE SEQUENCE [LARGE SCALE GENOMIC DNA]</scope>
    <source>
        <strain evidence="4 5">NIES-30</strain>
    </source>
</reference>
<dbReference type="AlphaFoldDB" id="A0A1U7JBX3"/>
<protein>
    <submittedName>
        <fullName evidence="4">S-methyl-5-thioribose-1-phosphate isomerase</fullName>
    </submittedName>
</protein>
<dbReference type="GO" id="GO:0046523">
    <property type="term" value="F:S-methyl-5-thioribose-1-phosphate isomerase activity"/>
    <property type="evidence" value="ECO:0007669"/>
    <property type="project" value="UniProtKB-EC"/>
</dbReference>
<dbReference type="NCBIfam" id="TIGR00524">
    <property type="entry name" value="eIF-2B_rel"/>
    <property type="match status" value="1"/>
</dbReference>
<dbReference type="Proteomes" id="UP000185557">
    <property type="component" value="Unassembled WGS sequence"/>
</dbReference>
<organism evidence="4 5">
    <name type="scientific">Phormidium tenue NIES-30</name>
    <dbReference type="NCBI Taxonomy" id="549789"/>
    <lineage>
        <taxon>Bacteria</taxon>
        <taxon>Bacillati</taxon>
        <taxon>Cyanobacteriota</taxon>
        <taxon>Cyanophyceae</taxon>
        <taxon>Oscillatoriophycideae</taxon>
        <taxon>Oscillatoriales</taxon>
        <taxon>Oscillatoriaceae</taxon>
        <taxon>Phormidium</taxon>
    </lineage>
</organism>
<dbReference type="RefSeq" id="WP_073607038.1">
    <property type="nucleotide sequence ID" value="NZ_MRCG01000001.1"/>
</dbReference>
<dbReference type="EMBL" id="MRCG01000001">
    <property type="protein sequence ID" value="OKH51233.1"/>
    <property type="molecule type" value="Genomic_DNA"/>
</dbReference>
<dbReference type="STRING" id="549789.NIES30_01980"/>
<dbReference type="GO" id="GO:0019509">
    <property type="term" value="P:L-methionine salvage from methylthioadenosine"/>
    <property type="evidence" value="ECO:0007669"/>
    <property type="project" value="TreeGrafter"/>
</dbReference>
<keyword evidence="5" id="KW-1185">Reference proteome</keyword>
<evidence type="ECO:0000256" key="1">
    <source>
        <dbReference type="ARBA" id="ARBA00023235"/>
    </source>
</evidence>
<dbReference type="Gene3D" id="3.40.50.10470">
    <property type="entry name" value="Translation initiation factor eif-2b, domain 2"/>
    <property type="match status" value="1"/>
</dbReference>
<dbReference type="Pfam" id="PF01008">
    <property type="entry name" value="IF-2B"/>
    <property type="match status" value="1"/>
</dbReference>
<sequence length="356" mass="38532">MAPSDTHVYPVVWQDDHLVLIDQRQLPERYNIVTIRRCDDVVRSLRSGIVQGGSALGLAAAYGLYLGATEIHTDDPIAFWERLEAIGDQFKQTRPDKAHLQWAVDRMLAVAHHSSEAIEVVRGQLLAEAQAMQAEDFSLCHAIGDHGMAVLPENPAKLTLLTHCNHGALATSGYGTSLGIMRSLWQAGRLERIYAAETRPTFQGSRLTAWECVQEGIPVTVVTDSMAAHCMQRGLIHGVLAGADRIAANGDTLSKIGTYSLALMAKAHNIPFVVAASISTIDLTIASGEGMAIAEHPPEEIYQMGDRVTSPNGAEFYNPASDVTPAGLITAIVTEKGAFASHQLEKVSQLEHRLDN</sequence>
<comment type="catalytic activity">
    <reaction evidence="2">
        <text>5-(methylsulfanyl)-alpha-D-ribose 1-phosphate = 5-(methylsulfanyl)-D-ribulose 1-phosphate</text>
        <dbReference type="Rhea" id="RHEA:19989"/>
        <dbReference type="ChEBI" id="CHEBI:58533"/>
        <dbReference type="ChEBI" id="CHEBI:58548"/>
        <dbReference type="EC" id="5.3.1.23"/>
    </reaction>
</comment>
<evidence type="ECO:0000313" key="4">
    <source>
        <dbReference type="EMBL" id="OKH51233.1"/>
    </source>
</evidence>
<dbReference type="SUPFAM" id="SSF100950">
    <property type="entry name" value="NagB/RpiA/CoA transferase-like"/>
    <property type="match status" value="1"/>
</dbReference>
<dbReference type="InterPro" id="IPR011559">
    <property type="entry name" value="Initiation_fac_2B_a/b/d"/>
</dbReference>
<comment type="similarity">
    <text evidence="3">Belongs to the eIF-2B alpha/beta/delta subunits family.</text>
</comment>
<dbReference type="PANTHER" id="PTHR43475">
    <property type="entry name" value="METHYLTHIORIBOSE-1-PHOSPHATE ISOMERASE"/>
    <property type="match status" value="1"/>
</dbReference>
<gene>
    <name evidence="4" type="ORF">NIES30_01980</name>
</gene>
<dbReference type="InterPro" id="IPR027363">
    <property type="entry name" value="M1Pi_N"/>
</dbReference>
<dbReference type="InterPro" id="IPR037171">
    <property type="entry name" value="NagB/RpiA_transferase-like"/>
</dbReference>
<accession>A0A1U7JBX3</accession>
<dbReference type="NCBIfam" id="TIGR00512">
    <property type="entry name" value="salvage_mtnA"/>
    <property type="match status" value="1"/>
</dbReference>
<dbReference type="NCBIfam" id="NF004326">
    <property type="entry name" value="PRK05720.1"/>
    <property type="match status" value="1"/>
</dbReference>
<proteinExistence type="inferred from homology"/>
<keyword evidence="1 4" id="KW-0413">Isomerase</keyword>
<comment type="caution">
    <text evidence="4">The sequence shown here is derived from an EMBL/GenBank/DDBJ whole genome shotgun (WGS) entry which is preliminary data.</text>
</comment>
<evidence type="ECO:0000256" key="2">
    <source>
        <dbReference type="ARBA" id="ARBA00052401"/>
    </source>
</evidence>
<evidence type="ECO:0000313" key="5">
    <source>
        <dbReference type="Proteomes" id="UP000185557"/>
    </source>
</evidence>
<evidence type="ECO:0000256" key="3">
    <source>
        <dbReference type="RuleBase" id="RU003814"/>
    </source>
</evidence>
<dbReference type="PANTHER" id="PTHR43475:SF1">
    <property type="entry name" value="METHYLTHIORIBOSE-1-PHOSPHATE ISOMERASE"/>
    <property type="match status" value="1"/>
</dbReference>
<dbReference type="InterPro" id="IPR042529">
    <property type="entry name" value="IF_2B-like_C"/>
</dbReference>
<dbReference type="InterPro" id="IPR005251">
    <property type="entry name" value="IF-M1Pi"/>
</dbReference>
<dbReference type="FunFam" id="3.40.50.10470:FF:000006">
    <property type="entry name" value="Methylthioribose-1-phosphate isomerase"/>
    <property type="match status" value="1"/>
</dbReference>